<reference evidence="7" key="1">
    <citation type="submission" date="2020-08" db="EMBL/GenBank/DDBJ databases">
        <title>Genome public.</title>
        <authorList>
            <person name="Liu C."/>
            <person name="Sun Q."/>
        </authorList>
    </citation>
    <scope>NUCLEOTIDE SEQUENCE</scope>
    <source>
        <strain evidence="7">NSJ-32</strain>
    </source>
</reference>
<accession>A0A926DTB5</accession>
<dbReference type="Gene3D" id="3.30.230.120">
    <property type="match status" value="1"/>
</dbReference>
<keyword evidence="8" id="KW-1185">Reference proteome</keyword>
<keyword evidence="3" id="KW-0418">Kinase</keyword>
<evidence type="ECO:0000256" key="3">
    <source>
        <dbReference type="ARBA" id="ARBA00022777"/>
    </source>
</evidence>
<dbReference type="InterPro" id="IPR001174">
    <property type="entry name" value="HddA/FKP"/>
</dbReference>
<evidence type="ECO:0000259" key="6">
    <source>
        <dbReference type="Pfam" id="PF07959"/>
    </source>
</evidence>
<keyword evidence="1" id="KW-0808">Transferase</keyword>
<proteinExistence type="predicted"/>
<evidence type="ECO:0000259" key="5">
    <source>
        <dbReference type="Pfam" id="PF00288"/>
    </source>
</evidence>
<evidence type="ECO:0000256" key="4">
    <source>
        <dbReference type="ARBA" id="ARBA00022840"/>
    </source>
</evidence>
<dbReference type="Proteomes" id="UP000657006">
    <property type="component" value="Unassembled WGS sequence"/>
</dbReference>
<dbReference type="GO" id="GO:0042352">
    <property type="term" value="P:GDP-L-fucose salvage"/>
    <property type="evidence" value="ECO:0007669"/>
    <property type="project" value="TreeGrafter"/>
</dbReference>
<dbReference type="SUPFAM" id="SSF54211">
    <property type="entry name" value="Ribosomal protein S5 domain 2-like"/>
    <property type="match status" value="1"/>
</dbReference>
<keyword evidence="2" id="KW-0547">Nucleotide-binding</keyword>
<dbReference type="InterPro" id="IPR052203">
    <property type="entry name" value="GHMP_Kinase-Related"/>
</dbReference>
<dbReference type="PRINTS" id="PR00960">
    <property type="entry name" value="LMBPPROTEIN"/>
</dbReference>
<dbReference type="InterPro" id="IPR011004">
    <property type="entry name" value="Trimer_LpxA-like_sf"/>
</dbReference>
<dbReference type="GO" id="GO:0005524">
    <property type="term" value="F:ATP binding"/>
    <property type="evidence" value="ECO:0007669"/>
    <property type="project" value="UniProtKB-KW"/>
</dbReference>
<dbReference type="InterPro" id="IPR012887">
    <property type="entry name" value="GDP_fucose_pyrophosphorylase"/>
</dbReference>
<dbReference type="SUPFAM" id="SSF55060">
    <property type="entry name" value="GHMP Kinase, C-terminal domain"/>
    <property type="match status" value="1"/>
</dbReference>
<evidence type="ECO:0000256" key="1">
    <source>
        <dbReference type="ARBA" id="ARBA00022679"/>
    </source>
</evidence>
<dbReference type="Gene3D" id="2.160.10.10">
    <property type="entry name" value="Hexapeptide repeat proteins"/>
    <property type="match status" value="1"/>
</dbReference>
<evidence type="ECO:0000313" key="7">
    <source>
        <dbReference type="EMBL" id="MBC8542910.1"/>
    </source>
</evidence>
<protein>
    <submittedName>
        <fullName evidence="7">Bifunctional fucokinase/L-fucose-1-P-guanylyltransferase</fullName>
    </submittedName>
</protein>
<dbReference type="AlphaFoldDB" id="A0A926DTB5"/>
<keyword evidence="4" id="KW-0067">ATP-binding</keyword>
<gene>
    <name evidence="7" type="ORF">H8730_05060</name>
</gene>
<sequence>MNYTYKTIKNLFLQQSYLDSWEDYVRSLRKTSFIKWDYIILTASNEEQAASYRQQLQYRLDRKLLPDSTKYAVLPDPDGKRVGSGGATFNVLRYIAEQEASVSLNPFHNKRILVIHSGGDSKRVPQYSACGKLFAPVPRELPNGQASTLFDEFIIGMSGVPGRIQEGMLVVSGDVLLLFNPLQIDFQFRGAMAISIKEPVETGKNHGVFLSDGKGYVDLFLHKQSEEHLKRLGAVNEQGNVDLDTGAIALDAHMLNALYSLLCTDHTIDKRKYQAFVNERARLSFYGDFLYPLAKSATLEQYCREAAEGTICQELLDCRRQLWDVLQGFSLKLLCLSPAEFIHFGTTRELAALVTEGVNSYAFLAWKHMVMTNAELGGTCAVHTSRIDHGAVIGDGTYIENSVISHDVEIGRGCVISNVDLDHVAIPDCVALHGLVLKDGKYVVRIYNVLDNPKGKLEDNAGFLGTTLSAFLETYGLLVQDLWPDQEPYLWFAKLYPVCDTMREAVAAALDVYRLAAGSPLSPDTLLHWRQSRRTSLFESFNEADVQAIIPRKQRLEEQILVARFLDAIQRRESVQDALQIFGDEGIDEAKYALLMEEAEKKPFEAKIRIYYYLSRYQKMKKKKLSGHGYDYLESLCFHSIRQAITDEAVQYIQDSSSYTIAKDCVSIELPVRVNWGGGWTDTPPYCNEHGGLVLNAAIRLNGELPVHVEVKKLDELVVRFESTDIGASGQALSVEDIQNCANPYDSFALHKAALIACGVIPRKGNADLTEVLRKLGGGIQLSTWVVGVPKGSGLGTSSILSAACGKALFEFMGRKIDDASLYSLVLCMEQLMSTGGGWQDQVGGLTSGIKLIRTKPGLCQDIEVQPLKIPAETIAELQERFVLIYSGQRRLARNLLKDVVGGYIGGRSESIEALHEMKRLAVLMQFELEQGNVDAFAELLDRHWELSKQLDSGSTNTCIDQIFLACDDLLEARFICGAGGGGFLQAVLKKGVSRERLSERLRGVFQDSGVDVWDWEFV</sequence>
<dbReference type="SUPFAM" id="SSF51161">
    <property type="entry name" value="Trimeric LpxA-like enzymes"/>
    <property type="match status" value="1"/>
</dbReference>
<name>A0A926DTB5_9FIRM</name>
<dbReference type="PANTHER" id="PTHR32463">
    <property type="entry name" value="L-FUCOSE KINASE"/>
    <property type="match status" value="1"/>
</dbReference>
<evidence type="ECO:0000313" key="8">
    <source>
        <dbReference type="Proteomes" id="UP000657006"/>
    </source>
</evidence>
<dbReference type="GO" id="GO:0050201">
    <property type="term" value="F:fucokinase activity"/>
    <property type="evidence" value="ECO:0007669"/>
    <property type="project" value="TreeGrafter"/>
</dbReference>
<dbReference type="Pfam" id="PF00288">
    <property type="entry name" value="GHMP_kinases_N"/>
    <property type="match status" value="1"/>
</dbReference>
<dbReference type="InterPro" id="IPR006204">
    <property type="entry name" value="GHMP_kinase_N_dom"/>
</dbReference>
<dbReference type="RefSeq" id="WP_177713585.1">
    <property type="nucleotide sequence ID" value="NZ_JACRSQ010000005.1"/>
</dbReference>
<feature type="domain" description="GDP-fucose pyrophosphorylase" evidence="6">
    <location>
        <begin position="107"/>
        <end position="500"/>
    </location>
</feature>
<dbReference type="InterPro" id="IPR020568">
    <property type="entry name" value="Ribosomal_Su5_D2-typ_SF"/>
</dbReference>
<dbReference type="PANTHER" id="PTHR32463:SF0">
    <property type="entry name" value="L-FUCOSE KINASE"/>
    <property type="match status" value="1"/>
</dbReference>
<dbReference type="Pfam" id="PF07959">
    <property type="entry name" value="Fucose_pyrophosphorylase"/>
    <property type="match status" value="1"/>
</dbReference>
<dbReference type="InterPro" id="IPR036554">
    <property type="entry name" value="GHMP_kinase_C_sf"/>
</dbReference>
<dbReference type="EMBL" id="JACRSQ010000005">
    <property type="protein sequence ID" value="MBC8542910.1"/>
    <property type="molecule type" value="Genomic_DNA"/>
</dbReference>
<feature type="domain" description="GHMP kinase N-terminal" evidence="5">
    <location>
        <begin position="773"/>
        <end position="843"/>
    </location>
</feature>
<comment type="caution">
    <text evidence="7">The sequence shown here is derived from an EMBL/GenBank/DDBJ whole genome shotgun (WGS) entry which is preliminary data.</text>
</comment>
<organism evidence="7 8">
    <name type="scientific">Bianquea renquensis</name>
    <dbReference type="NCBI Taxonomy" id="2763661"/>
    <lineage>
        <taxon>Bacteria</taxon>
        <taxon>Bacillati</taxon>
        <taxon>Bacillota</taxon>
        <taxon>Clostridia</taxon>
        <taxon>Eubacteriales</taxon>
        <taxon>Bianqueaceae</taxon>
        <taxon>Bianquea</taxon>
    </lineage>
</organism>
<evidence type="ECO:0000256" key="2">
    <source>
        <dbReference type="ARBA" id="ARBA00022741"/>
    </source>
</evidence>